<sequence>MDPAGTTFGSDTSHHQGDVDFAALYREGLRFAIHKAGQGNWADDKFAANSGRSAAAGMITAAYWFLDSRYSVEEHLDAVDRTVPESMALIPDVERIEGTDGQVVSAPTLAMTRQFVDGARARGHRVPLVYLPRWYWQSWGSPSLAGLPPLWSSRYPDLDPGGYLDEYRDVPASYWDGYGGLPVLLLQFTSSASAPSLSPYDANAFRGTPEQLASLFGAADRAPLVVLEDAR</sequence>
<dbReference type="EMBL" id="FORP01000002">
    <property type="protein sequence ID" value="SFI91788.1"/>
    <property type="molecule type" value="Genomic_DNA"/>
</dbReference>
<dbReference type="GO" id="GO:0016998">
    <property type="term" value="P:cell wall macromolecule catabolic process"/>
    <property type="evidence" value="ECO:0007669"/>
    <property type="project" value="InterPro"/>
</dbReference>
<dbReference type="PANTHER" id="PTHR34135">
    <property type="entry name" value="LYSOZYME"/>
    <property type="match status" value="1"/>
</dbReference>
<keyword evidence="3" id="KW-1185">Reference proteome</keyword>
<dbReference type="Proteomes" id="UP000199025">
    <property type="component" value="Unassembled WGS sequence"/>
</dbReference>
<dbReference type="OrthoDB" id="3345404at2"/>
<dbReference type="AlphaFoldDB" id="A0A1I3M493"/>
<dbReference type="InterPro" id="IPR002053">
    <property type="entry name" value="Glyco_hydro_25"/>
</dbReference>
<dbReference type="Pfam" id="PF01183">
    <property type="entry name" value="Glyco_hydro_25"/>
    <property type="match status" value="1"/>
</dbReference>
<dbReference type="GO" id="GO:0003796">
    <property type="term" value="F:lysozyme activity"/>
    <property type="evidence" value="ECO:0007669"/>
    <property type="project" value="InterPro"/>
</dbReference>
<evidence type="ECO:0000313" key="3">
    <source>
        <dbReference type="Proteomes" id="UP000199025"/>
    </source>
</evidence>
<organism evidence="2 3">
    <name type="scientific">Amycolatopsis sacchari</name>
    <dbReference type="NCBI Taxonomy" id="115433"/>
    <lineage>
        <taxon>Bacteria</taxon>
        <taxon>Bacillati</taxon>
        <taxon>Actinomycetota</taxon>
        <taxon>Actinomycetes</taxon>
        <taxon>Pseudonocardiales</taxon>
        <taxon>Pseudonocardiaceae</taxon>
        <taxon>Amycolatopsis</taxon>
    </lineage>
</organism>
<dbReference type="STRING" id="115433.SAMN05421835_102172"/>
<comment type="similarity">
    <text evidence="1">Belongs to the glycosyl hydrolase 25 family.</text>
</comment>
<dbReference type="InterPro" id="IPR017853">
    <property type="entry name" value="GH"/>
</dbReference>
<dbReference type="SUPFAM" id="SSF51445">
    <property type="entry name" value="(Trans)glycosidases"/>
    <property type="match status" value="1"/>
</dbReference>
<dbReference type="PANTHER" id="PTHR34135:SF2">
    <property type="entry name" value="LYSOZYME"/>
    <property type="match status" value="1"/>
</dbReference>
<gene>
    <name evidence="2" type="ORF">SAMN05421835_102172</name>
</gene>
<accession>A0A1I3M493</accession>
<evidence type="ECO:0000256" key="1">
    <source>
        <dbReference type="ARBA" id="ARBA00010646"/>
    </source>
</evidence>
<name>A0A1I3M493_9PSEU</name>
<dbReference type="Gene3D" id="3.20.20.80">
    <property type="entry name" value="Glycosidases"/>
    <property type="match status" value="1"/>
</dbReference>
<proteinExistence type="inferred from homology"/>
<dbReference type="PROSITE" id="PS51904">
    <property type="entry name" value="GLYCOSYL_HYDROL_F25_2"/>
    <property type="match status" value="1"/>
</dbReference>
<dbReference type="GO" id="GO:0016052">
    <property type="term" value="P:carbohydrate catabolic process"/>
    <property type="evidence" value="ECO:0007669"/>
    <property type="project" value="TreeGrafter"/>
</dbReference>
<dbReference type="GO" id="GO:0009253">
    <property type="term" value="P:peptidoglycan catabolic process"/>
    <property type="evidence" value="ECO:0007669"/>
    <property type="project" value="InterPro"/>
</dbReference>
<protein>
    <submittedName>
        <fullName evidence="2">Lyzozyme M1 (1,4-beta-N-acetylmuramidase), GH25 family</fullName>
    </submittedName>
</protein>
<dbReference type="RefSeq" id="WP_091504509.1">
    <property type="nucleotide sequence ID" value="NZ_CBDRCA010000004.1"/>
</dbReference>
<reference evidence="2 3" key="1">
    <citation type="submission" date="2016-10" db="EMBL/GenBank/DDBJ databases">
        <authorList>
            <person name="de Groot N.N."/>
        </authorList>
    </citation>
    <scope>NUCLEOTIDE SEQUENCE [LARGE SCALE GENOMIC DNA]</scope>
    <source>
        <strain evidence="2 3">DSM 44468</strain>
    </source>
</reference>
<evidence type="ECO:0000313" key="2">
    <source>
        <dbReference type="EMBL" id="SFI91788.1"/>
    </source>
</evidence>